<name>H2YNZ6_CIOSA</name>
<reference evidence="1" key="2">
    <citation type="submission" date="2025-08" db="UniProtKB">
        <authorList>
            <consortium name="Ensembl"/>
        </authorList>
    </citation>
    <scope>IDENTIFICATION</scope>
</reference>
<accession>H2YNZ6</accession>
<proteinExistence type="predicted"/>
<dbReference type="AlphaFoldDB" id="H2YNZ6"/>
<dbReference type="HOGENOM" id="CLU_1168159_0_0_1"/>
<evidence type="ECO:0000313" key="2">
    <source>
        <dbReference type="Proteomes" id="UP000007875"/>
    </source>
</evidence>
<dbReference type="OMA" id="PTHRTAW"/>
<evidence type="ECO:0000313" key="1">
    <source>
        <dbReference type="Ensembl" id="ENSCSAVP00000007054.1"/>
    </source>
</evidence>
<keyword evidence="2" id="KW-1185">Reference proteome</keyword>
<dbReference type="Ensembl" id="ENSCSAVT00000007144.1">
    <property type="protein sequence ID" value="ENSCSAVP00000007054.1"/>
    <property type="gene ID" value="ENSCSAVG00000004216.1"/>
</dbReference>
<dbReference type="GeneTree" id="ENSGT00660000097356"/>
<sequence length="238" mass="26414">MVTGSRSARTSSSKLPPTFEPGLGFQYRFNANRTFSRGSRRPVSSPARIKQSSALRNYDKYVAPEDIIAMAQSPSPTLFRESLGDSLIMLQSRYESVNPAKFINLGKIMHQKPSTCPPGSPRNDMSTPRLVRQISQMINSGITNRSVVSTGMQTNEVVEPTHRTAWGKRSLDVVLPRTSDSLLEEKPMSRLSSREKSSLISTAGSFEERCNRCADIPDIQIEGRSLTRMLSNNNTVMA</sequence>
<reference evidence="2" key="1">
    <citation type="submission" date="2003-08" db="EMBL/GenBank/DDBJ databases">
        <authorList>
            <person name="Birren B."/>
            <person name="Nusbaum C."/>
            <person name="Abebe A."/>
            <person name="Abouelleil A."/>
            <person name="Adekoya E."/>
            <person name="Ait-zahra M."/>
            <person name="Allen N."/>
            <person name="Allen T."/>
            <person name="An P."/>
            <person name="Anderson M."/>
            <person name="Anderson S."/>
            <person name="Arachchi H."/>
            <person name="Armbruster J."/>
            <person name="Bachantsang P."/>
            <person name="Baldwin J."/>
            <person name="Barry A."/>
            <person name="Bayul T."/>
            <person name="Blitshsteyn B."/>
            <person name="Bloom T."/>
            <person name="Blye J."/>
            <person name="Boguslavskiy L."/>
            <person name="Borowsky M."/>
            <person name="Boukhgalter B."/>
            <person name="Brunache A."/>
            <person name="Butler J."/>
            <person name="Calixte N."/>
            <person name="Calvo S."/>
            <person name="Camarata J."/>
            <person name="Campo K."/>
            <person name="Chang J."/>
            <person name="Cheshatsang Y."/>
            <person name="Citroen M."/>
            <person name="Collymore A."/>
            <person name="Considine T."/>
            <person name="Cook A."/>
            <person name="Cooke P."/>
            <person name="Corum B."/>
            <person name="Cuomo C."/>
            <person name="David R."/>
            <person name="Dawoe T."/>
            <person name="Degray S."/>
            <person name="Dodge S."/>
            <person name="Dooley K."/>
            <person name="Dorje P."/>
            <person name="Dorjee K."/>
            <person name="Dorris L."/>
            <person name="Duffey N."/>
            <person name="Dupes A."/>
            <person name="Elkins T."/>
            <person name="Engels R."/>
            <person name="Erickson J."/>
            <person name="Farina A."/>
            <person name="Faro S."/>
            <person name="Ferreira P."/>
            <person name="Fischer H."/>
            <person name="Fitzgerald M."/>
            <person name="Foley K."/>
            <person name="Gage D."/>
            <person name="Galagan J."/>
            <person name="Gearin G."/>
            <person name="Gnerre S."/>
            <person name="Gnirke A."/>
            <person name="Goyette A."/>
            <person name="Graham J."/>
            <person name="Grandbois E."/>
            <person name="Gyaltsen K."/>
            <person name="Hafez N."/>
            <person name="Hagopian D."/>
            <person name="Hagos B."/>
            <person name="Hall J."/>
            <person name="Hatcher B."/>
            <person name="Heller A."/>
            <person name="Higgins H."/>
            <person name="Honan T."/>
            <person name="Horn A."/>
            <person name="Houde N."/>
            <person name="Hughes L."/>
            <person name="Hulme W."/>
            <person name="Husby E."/>
            <person name="Iliev I."/>
            <person name="Jaffe D."/>
            <person name="Jones C."/>
            <person name="Kamal M."/>
            <person name="Kamat A."/>
            <person name="Kamvysselis M."/>
            <person name="Karlsson E."/>
            <person name="Kells C."/>
            <person name="Kieu A."/>
            <person name="Kisner P."/>
            <person name="Kodira C."/>
            <person name="Kulbokas E."/>
            <person name="Labutti K."/>
            <person name="Lama D."/>
            <person name="Landers T."/>
            <person name="Leger J."/>
            <person name="Levine S."/>
            <person name="Lewis D."/>
            <person name="Lewis T."/>
            <person name="Lindblad-toh K."/>
            <person name="Liu X."/>
            <person name="Lokyitsang T."/>
            <person name="Lokyitsang Y."/>
            <person name="Lucien O."/>
            <person name="Lui A."/>
            <person name="Ma L.J."/>
            <person name="Mabbitt R."/>
            <person name="Macdonald J."/>
            <person name="Maclean C."/>
            <person name="Major J."/>
            <person name="Manning J."/>
            <person name="Marabella R."/>
            <person name="Maru K."/>
            <person name="Matthews C."/>
            <person name="Mauceli E."/>
            <person name="Mccarthy M."/>
            <person name="Mcdonough S."/>
            <person name="Mcghee T."/>
            <person name="Meldrim J."/>
            <person name="Meneus L."/>
            <person name="Mesirov J."/>
            <person name="Mihalev A."/>
            <person name="Mihova T."/>
            <person name="Mikkelsen T."/>
            <person name="Mlenga V."/>
            <person name="Moru K."/>
            <person name="Mozes J."/>
            <person name="Mulrain L."/>
            <person name="Munson G."/>
            <person name="Naylor J."/>
            <person name="Newes C."/>
            <person name="Nguyen C."/>
            <person name="Nguyen N."/>
            <person name="Nguyen T."/>
            <person name="Nicol R."/>
            <person name="Nielsen C."/>
            <person name="Nizzari M."/>
            <person name="Norbu C."/>
            <person name="Norbu N."/>
            <person name="O'donnell P."/>
            <person name="Okoawo O."/>
            <person name="O'leary S."/>
            <person name="Omotosho B."/>
            <person name="O'neill K."/>
            <person name="Osman S."/>
            <person name="Parker S."/>
            <person name="Perrin D."/>
            <person name="Phunkhang P."/>
            <person name="Piqani B."/>
            <person name="Purcell S."/>
            <person name="Rachupka T."/>
            <person name="Ramasamy U."/>
            <person name="Rameau R."/>
            <person name="Ray V."/>
            <person name="Raymond C."/>
            <person name="Retta R."/>
            <person name="Richardson S."/>
            <person name="Rise C."/>
            <person name="Rodriguez J."/>
            <person name="Rogers J."/>
            <person name="Rogov P."/>
            <person name="Rutman M."/>
            <person name="Schupbach R."/>
            <person name="Seaman C."/>
            <person name="Settipalli S."/>
            <person name="Sharpe T."/>
            <person name="Sheridan J."/>
            <person name="Sherpa N."/>
            <person name="Shi J."/>
            <person name="Smirnov S."/>
            <person name="Smith C."/>
            <person name="Sougnez C."/>
            <person name="Spencer B."/>
            <person name="Stalker J."/>
            <person name="Stange-thomann N."/>
            <person name="Stavropoulos S."/>
            <person name="Stetson K."/>
            <person name="Stone C."/>
            <person name="Stone S."/>
            <person name="Stubbs M."/>
            <person name="Talamas J."/>
            <person name="Tchuinga P."/>
            <person name="Tenzing P."/>
            <person name="Tesfaye S."/>
            <person name="Theodore J."/>
            <person name="Thoulutsang Y."/>
            <person name="Topham K."/>
            <person name="Towey S."/>
            <person name="Tsamla T."/>
            <person name="Tsomo N."/>
            <person name="Vallee D."/>
            <person name="Vassiliev H."/>
            <person name="Venkataraman V."/>
            <person name="Vinson J."/>
            <person name="Vo A."/>
            <person name="Wade C."/>
            <person name="Wang S."/>
            <person name="Wangchuk T."/>
            <person name="Wangdi T."/>
            <person name="Whittaker C."/>
            <person name="Wilkinson J."/>
            <person name="Wu Y."/>
            <person name="Wyman D."/>
            <person name="Yadav S."/>
            <person name="Yang S."/>
            <person name="Yang X."/>
            <person name="Yeager S."/>
            <person name="Yee E."/>
            <person name="Young G."/>
            <person name="Zainoun J."/>
            <person name="Zembeck L."/>
            <person name="Zimmer A."/>
            <person name="Zody M."/>
            <person name="Lander E."/>
        </authorList>
    </citation>
    <scope>NUCLEOTIDE SEQUENCE [LARGE SCALE GENOMIC DNA]</scope>
</reference>
<organism evidence="1 2">
    <name type="scientific">Ciona savignyi</name>
    <name type="common">Pacific transparent sea squirt</name>
    <dbReference type="NCBI Taxonomy" id="51511"/>
    <lineage>
        <taxon>Eukaryota</taxon>
        <taxon>Metazoa</taxon>
        <taxon>Chordata</taxon>
        <taxon>Tunicata</taxon>
        <taxon>Ascidiacea</taxon>
        <taxon>Phlebobranchia</taxon>
        <taxon>Cionidae</taxon>
        <taxon>Ciona</taxon>
    </lineage>
</organism>
<dbReference type="InParanoid" id="H2YNZ6"/>
<reference evidence="1" key="3">
    <citation type="submission" date="2025-09" db="UniProtKB">
        <authorList>
            <consortium name="Ensembl"/>
        </authorList>
    </citation>
    <scope>IDENTIFICATION</scope>
</reference>
<protein>
    <submittedName>
        <fullName evidence="1">Uncharacterized protein</fullName>
    </submittedName>
</protein>
<dbReference type="Proteomes" id="UP000007875">
    <property type="component" value="Unassembled WGS sequence"/>
</dbReference>